<keyword evidence="2" id="KW-1185">Reference proteome</keyword>
<dbReference type="AlphaFoldDB" id="A0A812WSS1"/>
<organism evidence="1 2">
    <name type="scientific">Symbiodinium pilosum</name>
    <name type="common">Dinoflagellate</name>
    <dbReference type="NCBI Taxonomy" id="2952"/>
    <lineage>
        <taxon>Eukaryota</taxon>
        <taxon>Sar</taxon>
        <taxon>Alveolata</taxon>
        <taxon>Dinophyceae</taxon>
        <taxon>Suessiales</taxon>
        <taxon>Symbiodiniaceae</taxon>
        <taxon>Symbiodinium</taxon>
    </lineage>
</organism>
<dbReference type="EMBL" id="CAJNIZ010044937">
    <property type="protein sequence ID" value="CAE7705372.1"/>
    <property type="molecule type" value="Genomic_DNA"/>
</dbReference>
<evidence type="ECO:0000313" key="2">
    <source>
        <dbReference type="Proteomes" id="UP000649617"/>
    </source>
</evidence>
<protein>
    <submittedName>
        <fullName evidence="1">Uncharacterized protein</fullName>
    </submittedName>
</protein>
<feature type="non-terminal residue" evidence="1">
    <location>
        <position position="687"/>
    </location>
</feature>
<name>A0A812WSS1_SYMPI</name>
<feature type="non-terminal residue" evidence="1">
    <location>
        <position position="1"/>
    </location>
</feature>
<sequence length="687" mass="76304">YEAEICFRTTSDTKEWKPVRSLYLPQWEDGPDEDGATVSTVTAAVALEDMAMQPGEAWRLRVRASGGNWSSPTPWQEQDVSHEVLLLIDKPEVRGNAFSYTLEFEVATDGDVPAELPQNVHFEVQVQGRKRRGSSKFSDWVGLRSFCTMPEQVEDTSKVLVRSLVERAVAADAIKASFGYEELRFRVRGVNSQGFSAPSEPSETQMLQMALPAAGELPPFPAFLGRGYCLMEDRKHKSLTHAEIIHLHWPKPQVEVRELNDGLPPLEYKLEMQHHIGEEETDWEPVPAAMLFSEPASNNVSALVPLDQEADEVDDCDFEYAEQESRLFFQTKPTPTEARFRLCADRPSSDISKFDPVHSRPSEIFAWKLPDVPNALRVVGQSGNMICVIFNWPRLSQLSGHLWVCMEAHQSFETDKALSLWYVSLDASKDQLSASELVAKACAAATKDTCIGLTPLPDRCASAACVRIRLQLFVRQSIHQTSWSKSFVLESPKVKASAGEQAPQKICTLHLQYPSWTCVLPGLDENQTAGKFFPRVVLREREEGADPREILLLGEASNALANLQLNFQLVEGDLPACLQLDSSSGAILWRHALVDNDDELEKTMASVMDTFSIQVSFPEDWSESQLGLEVPAHLSASTTLHLAAAPSLFRGDDAAWEFIGGILKGPALEVLSERGVEALQAASELLQ</sequence>
<proteinExistence type="predicted"/>
<comment type="caution">
    <text evidence="1">The sequence shown here is derived from an EMBL/GenBank/DDBJ whole genome shotgun (WGS) entry which is preliminary data.</text>
</comment>
<gene>
    <name evidence="1" type="ORF">SPIL2461_LOCUS19902</name>
</gene>
<dbReference type="Proteomes" id="UP000649617">
    <property type="component" value="Unassembled WGS sequence"/>
</dbReference>
<dbReference type="OrthoDB" id="423309at2759"/>
<evidence type="ECO:0000313" key="1">
    <source>
        <dbReference type="EMBL" id="CAE7705372.1"/>
    </source>
</evidence>
<reference evidence="1" key="1">
    <citation type="submission" date="2021-02" db="EMBL/GenBank/DDBJ databases">
        <authorList>
            <person name="Dougan E. K."/>
            <person name="Rhodes N."/>
            <person name="Thang M."/>
            <person name="Chan C."/>
        </authorList>
    </citation>
    <scope>NUCLEOTIDE SEQUENCE</scope>
</reference>
<accession>A0A812WSS1</accession>